<feature type="transmembrane region" description="Helical" evidence="19">
    <location>
        <begin position="220"/>
        <end position="238"/>
    </location>
</feature>
<feature type="transmembrane region" description="Helical" evidence="19">
    <location>
        <begin position="288"/>
        <end position="307"/>
    </location>
</feature>
<evidence type="ECO:0000256" key="1">
    <source>
        <dbReference type="ARBA" id="ARBA00004141"/>
    </source>
</evidence>
<feature type="transmembrane region" description="Helical" evidence="19">
    <location>
        <begin position="319"/>
        <end position="339"/>
    </location>
</feature>
<accession>A0A6P8H4C7</accession>
<evidence type="ECO:0000256" key="10">
    <source>
        <dbReference type="ARBA" id="ARBA00023098"/>
    </source>
</evidence>
<dbReference type="GO" id="GO:0047184">
    <property type="term" value="F:1-acylglycerophosphocholine O-acyltransferase activity"/>
    <property type="evidence" value="ECO:0007669"/>
    <property type="project" value="UniProtKB-EC"/>
</dbReference>
<organism evidence="20 21">
    <name type="scientific">Actinia tenebrosa</name>
    <name type="common">Australian red waratah sea anemone</name>
    <dbReference type="NCBI Taxonomy" id="6105"/>
    <lineage>
        <taxon>Eukaryota</taxon>
        <taxon>Metazoa</taxon>
        <taxon>Cnidaria</taxon>
        <taxon>Anthozoa</taxon>
        <taxon>Hexacorallia</taxon>
        <taxon>Actiniaria</taxon>
        <taxon>Actiniidae</taxon>
        <taxon>Actinia</taxon>
    </lineage>
</organism>
<evidence type="ECO:0000256" key="15">
    <source>
        <dbReference type="ARBA" id="ARBA00025707"/>
    </source>
</evidence>
<evidence type="ECO:0000256" key="9">
    <source>
        <dbReference type="ARBA" id="ARBA00022989"/>
    </source>
</evidence>
<dbReference type="Proteomes" id="UP000515163">
    <property type="component" value="Unplaced"/>
</dbReference>
<keyword evidence="20" id="KW-1185">Reference proteome</keyword>
<feature type="transmembrane region" description="Helical" evidence="19">
    <location>
        <begin position="244"/>
        <end position="268"/>
    </location>
</feature>
<comment type="pathway">
    <text evidence="3">Lipid metabolism; phospholipid metabolism.</text>
</comment>
<dbReference type="GO" id="GO:0006656">
    <property type="term" value="P:phosphatidylcholine biosynthetic process"/>
    <property type="evidence" value="ECO:0007669"/>
    <property type="project" value="TreeGrafter"/>
</dbReference>
<dbReference type="GO" id="GO:0016020">
    <property type="term" value="C:membrane"/>
    <property type="evidence" value="ECO:0007669"/>
    <property type="project" value="UniProtKB-SubCell"/>
</dbReference>
<evidence type="ECO:0000313" key="21">
    <source>
        <dbReference type="RefSeq" id="XP_031550403.1"/>
    </source>
</evidence>
<dbReference type="GO" id="GO:0071617">
    <property type="term" value="F:lysophospholipid acyltransferase activity"/>
    <property type="evidence" value="ECO:0007669"/>
    <property type="project" value="TreeGrafter"/>
</dbReference>
<evidence type="ECO:0000256" key="14">
    <source>
        <dbReference type="ARBA" id="ARBA00023315"/>
    </source>
</evidence>
<dbReference type="PANTHER" id="PTHR13906">
    <property type="entry name" value="PORCUPINE"/>
    <property type="match status" value="1"/>
</dbReference>
<evidence type="ECO:0000313" key="20">
    <source>
        <dbReference type="Proteomes" id="UP000515163"/>
    </source>
</evidence>
<keyword evidence="8" id="KW-0256">Endoplasmic reticulum</keyword>
<gene>
    <name evidence="21" type="primary">LOC116287849</name>
</gene>
<dbReference type="GO" id="GO:0030258">
    <property type="term" value="P:lipid modification"/>
    <property type="evidence" value="ECO:0007669"/>
    <property type="project" value="TreeGrafter"/>
</dbReference>
<sequence>MLDWSVPHCILCLRLIGIAWDYYDGNNFNNNKISEDMKATRISTPPTLFEMTGFCYFFGGVLVGPQFSIRRYQSLVDGTLQDKDIDRSSSIQAGLQRFFFGIVYLVLFVVFNFSFNKNHFLSEWFENISLLHRFWFFIWFYEVMYMKYLGLFLVSEGCCIITGLGYNGKTEEGKPKWDAVSNIRIISYETSYSIQQIIQSFHLQTSLWIVRYVYKRAKFLGNRILSLAIAQFFLAVWHGVQPGYFFLFFCQFMIIVFERSVLTIWELLQWKKVSEMPVYVQIIVKPLLYLWSHMLMGYGSAPLALLYLDKIHKVGMLTYYAPFIAITTWITIIYPYVVLPRLGSRKPLAKVN</sequence>
<comment type="similarity">
    <text evidence="4">Belongs to the membrane-bound acyltransferase family.</text>
</comment>
<evidence type="ECO:0000256" key="12">
    <source>
        <dbReference type="ARBA" id="ARBA00023209"/>
    </source>
</evidence>
<evidence type="ECO:0000256" key="17">
    <source>
        <dbReference type="ARBA" id="ARBA00038923"/>
    </source>
</evidence>
<evidence type="ECO:0000256" key="16">
    <source>
        <dbReference type="ARBA" id="ARBA00026120"/>
    </source>
</evidence>
<dbReference type="PANTHER" id="PTHR13906:SF14">
    <property type="entry name" value="LYSOPHOSPHOLIPID ACYLTRANSFERASE 5"/>
    <property type="match status" value="1"/>
</dbReference>
<keyword evidence="5" id="KW-0444">Lipid biosynthesis</keyword>
<keyword evidence="7 19" id="KW-0812">Transmembrane</keyword>
<dbReference type="InParanoid" id="A0A6P8H4C7"/>
<dbReference type="EC" id="2.3.1.23" evidence="16"/>
<dbReference type="OrthoDB" id="5974730at2759"/>
<dbReference type="KEGG" id="aten:116287849"/>
<reference evidence="21" key="1">
    <citation type="submission" date="2025-08" db="UniProtKB">
        <authorList>
            <consortium name="RefSeq"/>
        </authorList>
    </citation>
    <scope>IDENTIFICATION</scope>
    <source>
        <tissue evidence="21">Tentacle</tissue>
    </source>
</reference>
<dbReference type="InterPro" id="IPR004299">
    <property type="entry name" value="MBOAT_fam"/>
</dbReference>
<feature type="transmembrane region" description="Helical" evidence="19">
    <location>
        <begin position="98"/>
        <end position="115"/>
    </location>
</feature>
<evidence type="ECO:0000256" key="19">
    <source>
        <dbReference type="SAM" id="Phobius"/>
    </source>
</evidence>
<evidence type="ECO:0000256" key="2">
    <source>
        <dbReference type="ARBA" id="ARBA00004240"/>
    </source>
</evidence>
<comment type="subcellular location">
    <subcellularLocation>
        <location evidence="2">Endoplasmic reticulum</location>
    </subcellularLocation>
    <subcellularLocation>
        <location evidence="1">Membrane</location>
        <topology evidence="1">Multi-pass membrane protein</topology>
    </subcellularLocation>
</comment>
<dbReference type="RefSeq" id="XP_031550403.1">
    <property type="nucleotide sequence ID" value="XM_031694543.1"/>
</dbReference>
<keyword evidence="9 19" id="KW-1133">Transmembrane helix</keyword>
<feature type="transmembrane region" description="Helical" evidence="19">
    <location>
        <begin position="135"/>
        <end position="154"/>
    </location>
</feature>
<dbReference type="AlphaFoldDB" id="A0A6P8H4C7"/>
<evidence type="ECO:0000256" key="6">
    <source>
        <dbReference type="ARBA" id="ARBA00022679"/>
    </source>
</evidence>
<evidence type="ECO:0000256" key="5">
    <source>
        <dbReference type="ARBA" id="ARBA00022516"/>
    </source>
</evidence>
<keyword evidence="13" id="KW-1208">Phospholipid metabolism</keyword>
<evidence type="ECO:0000256" key="8">
    <source>
        <dbReference type="ARBA" id="ARBA00022824"/>
    </source>
</evidence>
<keyword evidence="6" id="KW-0808">Transferase</keyword>
<keyword evidence="14" id="KW-0012">Acyltransferase</keyword>
<dbReference type="InterPro" id="IPR049941">
    <property type="entry name" value="LPLAT_7/PORCN-like"/>
</dbReference>
<protein>
    <recommendedName>
        <fullName evidence="18">Lysophospholipid acyltransferase 5</fullName>
        <ecNumber evidence="16">2.3.1.23</ecNumber>
        <ecNumber evidence="17">2.3.1.n6</ecNumber>
    </recommendedName>
</protein>
<keyword evidence="10" id="KW-0443">Lipid metabolism</keyword>
<dbReference type="EC" id="2.3.1.n6" evidence="17"/>
<comment type="pathway">
    <text evidence="15">Phospholipid metabolism.</text>
</comment>
<evidence type="ECO:0000256" key="13">
    <source>
        <dbReference type="ARBA" id="ARBA00023264"/>
    </source>
</evidence>
<dbReference type="Pfam" id="PF03062">
    <property type="entry name" value="MBOAT"/>
    <property type="match status" value="1"/>
</dbReference>
<keyword evidence="12" id="KW-0594">Phospholipid biosynthesis</keyword>
<proteinExistence type="inferred from homology"/>
<dbReference type="GeneID" id="116287849"/>
<evidence type="ECO:0000256" key="4">
    <source>
        <dbReference type="ARBA" id="ARBA00010323"/>
    </source>
</evidence>
<evidence type="ECO:0000256" key="7">
    <source>
        <dbReference type="ARBA" id="ARBA00022692"/>
    </source>
</evidence>
<evidence type="ECO:0000256" key="18">
    <source>
        <dbReference type="ARBA" id="ARBA00039721"/>
    </source>
</evidence>
<name>A0A6P8H4C7_ACTTE</name>
<keyword evidence="11 19" id="KW-0472">Membrane</keyword>
<evidence type="ECO:0000256" key="3">
    <source>
        <dbReference type="ARBA" id="ARBA00005074"/>
    </source>
</evidence>
<evidence type="ECO:0000256" key="11">
    <source>
        <dbReference type="ARBA" id="ARBA00023136"/>
    </source>
</evidence>
<dbReference type="GO" id="GO:0005783">
    <property type="term" value="C:endoplasmic reticulum"/>
    <property type="evidence" value="ECO:0007669"/>
    <property type="project" value="UniProtKB-SubCell"/>
</dbReference>